<proteinExistence type="inferred from homology"/>
<dbReference type="Pfam" id="PF04041">
    <property type="entry name" value="Glyco_hydro_130"/>
    <property type="match status" value="1"/>
</dbReference>
<reference evidence="5" key="1">
    <citation type="submission" date="2019-10" db="EMBL/GenBank/DDBJ databases">
        <title>Draft genome sequence of Panacibacter sp. KCS-6.</title>
        <authorList>
            <person name="Yim K.J."/>
        </authorList>
    </citation>
    <scope>NUCLEOTIDE SEQUENCE</scope>
    <source>
        <strain evidence="5">KCS-6</strain>
    </source>
</reference>
<gene>
    <name evidence="5" type="ORF">GD597_21125</name>
</gene>
<dbReference type="InterPro" id="IPR023296">
    <property type="entry name" value="Glyco_hydro_beta-prop_sf"/>
</dbReference>
<keyword evidence="5" id="KW-0378">Hydrolase</keyword>
<keyword evidence="2" id="KW-0808">Transferase</keyword>
<dbReference type="Proteomes" id="UP000598971">
    <property type="component" value="Unassembled WGS sequence"/>
</dbReference>
<protein>
    <submittedName>
        <fullName evidence="5">Glycosidase</fullName>
    </submittedName>
</protein>
<comment type="similarity">
    <text evidence="3">Belongs to the glycosyl hydrolase 130 family.</text>
</comment>
<dbReference type="PANTHER" id="PTHR34106:SF5">
    <property type="entry name" value="GLYCOSIDASE"/>
    <property type="match status" value="1"/>
</dbReference>
<dbReference type="GO" id="GO:0016798">
    <property type="term" value="F:hydrolase activity, acting on glycosyl bonds"/>
    <property type="evidence" value="ECO:0007669"/>
    <property type="project" value="UniProtKB-KW"/>
</dbReference>
<sequence>MGSHYNTNTTMKTFAIFFAALLLFTACNVGTTDTAAQAANMDTLATAYPWALLPFNKADSSNPVMQPGTNVFYCPITQKEIGWEAKNVFNPAIVVRNDTVFMLYRAQDSVGKPAGTSRIGFAWSVDGIHFNRMAAPVLYPDNDVFKTYEWQGGCEDPRIVEDSTGLYYLTYTAYDGNTARLMIATSKDLLQWRKYGPVFGSDSTYKNIWSKSGAIVSTYTNGKIVATKINGQYWMYWGDKYIWAATSTDLIHWHPVTTNQTENAGYDSIYAAANISRLKIAVPTRKTFFDADLVESGPPALLTDKGIVLLYNSRNIKTIGDTTLPEGTYAASQVLFDKQNPLAIISRMNTYFIKPQQPYELTGEVNNVCFIEGLAQFKNKWFLYYGTADSRIAVAIKNTP</sequence>
<comment type="caution">
    <text evidence="5">The sequence shown here is derived from an EMBL/GenBank/DDBJ whole genome shotgun (WGS) entry which is preliminary data.</text>
</comment>
<dbReference type="EMBL" id="WHPF01000023">
    <property type="protein sequence ID" value="NNV57980.1"/>
    <property type="molecule type" value="Genomic_DNA"/>
</dbReference>
<accession>A0A8J8JW25</accession>
<evidence type="ECO:0000313" key="6">
    <source>
        <dbReference type="Proteomes" id="UP000598971"/>
    </source>
</evidence>
<keyword evidence="4" id="KW-0732">Signal</keyword>
<keyword evidence="5" id="KW-0326">Glycosidase</keyword>
<dbReference type="CDD" id="cd18610">
    <property type="entry name" value="GH130_BT3780-like"/>
    <property type="match status" value="1"/>
</dbReference>
<keyword evidence="1" id="KW-0328">Glycosyltransferase</keyword>
<dbReference type="AlphaFoldDB" id="A0A8J8JW25"/>
<dbReference type="SUPFAM" id="SSF75005">
    <property type="entry name" value="Arabinanase/levansucrase/invertase"/>
    <property type="match status" value="1"/>
</dbReference>
<dbReference type="Gene3D" id="2.115.10.20">
    <property type="entry name" value="Glycosyl hydrolase domain, family 43"/>
    <property type="match status" value="1"/>
</dbReference>
<dbReference type="PANTHER" id="PTHR34106">
    <property type="entry name" value="GLYCOSIDASE"/>
    <property type="match status" value="1"/>
</dbReference>
<organism evidence="5 6">
    <name type="scientific">Limnovirga soli</name>
    <dbReference type="NCBI Taxonomy" id="2656915"/>
    <lineage>
        <taxon>Bacteria</taxon>
        <taxon>Pseudomonadati</taxon>
        <taxon>Bacteroidota</taxon>
        <taxon>Chitinophagia</taxon>
        <taxon>Chitinophagales</taxon>
        <taxon>Chitinophagaceae</taxon>
        <taxon>Limnovirga</taxon>
    </lineage>
</organism>
<evidence type="ECO:0000256" key="1">
    <source>
        <dbReference type="ARBA" id="ARBA00022676"/>
    </source>
</evidence>
<feature type="signal peptide" evidence="4">
    <location>
        <begin position="1"/>
        <end position="38"/>
    </location>
</feature>
<evidence type="ECO:0000256" key="4">
    <source>
        <dbReference type="SAM" id="SignalP"/>
    </source>
</evidence>
<name>A0A8J8JW25_9BACT</name>
<feature type="chain" id="PRO_5035244501" evidence="4">
    <location>
        <begin position="39"/>
        <end position="400"/>
    </location>
</feature>
<dbReference type="PIRSF" id="PIRSF016202">
    <property type="entry name" value="PH1107"/>
    <property type="match status" value="1"/>
</dbReference>
<dbReference type="GO" id="GO:0016757">
    <property type="term" value="F:glycosyltransferase activity"/>
    <property type="evidence" value="ECO:0007669"/>
    <property type="project" value="UniProtKB-KW"/>
</dbReference>
<evidence type="ECO:0000256" key="3">
    <source>
        <dbReference type="ARBA" id="ARBA00024356"/>
    </source>
</evidence>
<evidence type="ECO:0000313" key="5">
    <source>
        <dbReference type="EMBL" id="NNV57980.1"/>
    </source>
</evidence>
<evidence type="ECO:0000256" key="2">
    <source>
        <dbReference type="ARBA" id="ARBA00022679"/>
    </source>
</evidence>
<dbReference type="InterPro" id="IPR007184">
    <property type="entry name" value="Mannoside_phosphorylase"/>
</dbReference>
<keyword evidence="6" id="KW-1185">Reference proteome</keyword>